<feature type="region of interest" description="Disordered" evidence="1">
    <location>
        <begin position="199"/>
        <end position="224"/>
    </location>
</feature>
<feature type="compositionally biased region" description="Polar residues" evidence="1">
    <location>
        <begin position="210"/>
        <end position="224"/>
    </location>
</feature>
<reference evidence="2 3" key="2">
    <citation type="submission" date="2018-11" db="EMBL/GenBank/DDBJ databases">
        <authorList>
            <consortium name="Pathogen Informatics"/>
        </authorList>
    </citation>
    <scope>NUCLEOTIDE SEQUENCE [LARGE SCALE GENOMIC DNA]</scope>
</reference>
<keyword evidence="3" id="KW-1185">Reference proteome</keyword>
<dbReference type="Proteomes" id="UP000267096">
    <property type="component" value="Unassembled WGS sequence"/>
</dbReference>
<dbReference type="OrthoDB" id="2195431at2759"/>
<name>A0A0M3J1K4_ANISI</name>
<protein>
    <submittedName>
        <fullName evidence="4">WSD domain-containing protein</fullName>
    </submittedName>
</protein>
<evidence type="ECO:0000313" key="3">
    <source>
        <dbReference type="Proteomes" id="UP000267096"/>
    </source>
</evidence>
<organism evidence="4">
    <name type="scientific">Anisakis simplex</name>
    <name type="common">Herring worm</name>
    <dbReference type="NCBI Taxonomy" id="6269"/>
    <lineage>
        <taxon>Eukaryota</taxon>
        <taxon>Metazoa</taxon>
        <taxon>Ecdysozoa</taxon>
        <taxon>Nematoda</taxon>
        <taxon>Chromadorea</taxon>
        <taxon>Rhabditida</taxon>
        <taxon>Spirurina</taxon>
        <taxon>Ascaridomorpha</taxon>
        <taxon>Ascaridoidea</taxon>
        <taxon>Anisakidae</taxon>
        <taxon>Anisakis</taxon>
        <taxon>Anisakis simplex complex</taxon>
    </lineage>
</organism>
<accession>A0A0M3J1K4</accession>
<dbReference type="AlphaFoldDB" id="A0A0M3J1K4"/>
<evidence type="ECO:0000256" key="1">
    <source>
        <dbReference type="SAM" id="MobiDB-lite"/>
    </source>
</evidence>
<gene>
    <name evidence="2" type="ORF">ASIM_LOCUS1287</name>
</gene>
<dbReference type="WBParaSite" id="ASIM_0000140701-mRNA-1">
    <property type="protein sequence ID" value="ASIM_0000140701-mRNA-1"/>
    <property type="gene ID" value="ASIM_0000140701"/>
</dbReference>
<evidence type="ECO:0000313" key="4">
    <source>
        <dbReference type="WBParaSite" id="ASIM_0000140701-mRNA-1"/>
    </source>
</evidence>
<proteinExistence type="predicted"/>
<evidence type="ECO:0000313" key="2">
    <source>
        <dbReference type="EMBL" id="VDK18603.1"/>
    </source>
</evidence>
<sequence length="302" mass="35047">MLNGIENSDSDQLKSGALFSWSARLILCLKRRGSEMDDDNYNTIDPRDLFGDDDDDQLMYGDDQMQSDEPVGVISELNALDQRRPKRPINVDDCDALDWHMRVPCSFEELYECHRKEQENEEILNRITSRILQARKRRRMNANLEANQEDDENEKENHQNRVDVMLYPPTDGSPWIGVSAPDYGQRYYLRLRNVSSSSLLRHRTSDRHSSTASTSKHSNPTQLNSRPIDAILESARLELQSRLEAKQACDRMEFEPYPMETILSSPNCADSELWVDKYAPKTYVDLISDEVGCWHFTQIHRE</sequence>
<dbReference type="EMBL" id="UYRR01001282">
    <property type="protein sequence ID" value="VDK18603.1"/>
    <property type="molecule type" value="Genomic_DNA"/>
</dbReference>
<reference evidence="4" key="1">
    <citation type="submission" date="2017-02" db="UniProtKB">
        <authorList>
            <consortium name="WormBaseParasite"/>
        </authorList>
    </citation>
    <scope>IDENTIFICATION</scope>
</reference>